<dbReference type="PANTHER" id="PTHR36118">
    <property type="entry name" value="ION-TRANSLOCATING OXIDOREDUCTASE COMPLEX SUBUNIT G"/>
    <property type="match status" value="1"/>
</dbReference>
<keyword evidence="10" id="KW-1185">Reference proteome</keyword>
<dbReference type="EMBL" id="QJKH01000011">
    <property type="protein sequence ID" value="PXX77368.1"/>
    <property type="molecule type" value="Genomic_DNA"/>
</dbReference>
<feature type="signal peptide" evidence="6">
    <location>
        <begin position="1"/>
        <end position="23"/>
    </location>
</feature>
<accession>A0A2V2FXU0</accession>
<sequence>MKKILHLTVFLALISAIAGGALAAVNAVTAPIIEESAIASEKANLELIYPGADFKAVELSGDTGSIIGAYEAAGKGMIYKVSVTGFKDSLIYLVAIGENGNFDGYKVLQNNDTSGFGSRVSDAEFYDQFVGKPIDTKIDTLSGATVSSTATVNGLKEVVEYYNATK</sequence>
<proteinExistence type="predicted"/>
<dbReference type="GO" id="GO:0009055">
    <property type="term" value="F:electron transfer activity"/>
    <property type="evidence" value="ECO:0007669"/>
    <property type="project" value="InterPro"/>
</dbReference>
<comment type="caution">
    <text evidence="9">The sequence shown here is derived from an EMBL/GenBank/DDBJ whole genome shotgun (WGS) entry which is preliminary data.</text>
</comment>
<evidence type="ECO:0000313" key="10">
    <source>
        <dbReference type="Proteomes" id="UP000247612"/>
    </source>
</evidence>
<keyword evidence="1" id="KW-0813">Transport</keyword>
<gene>
    <name evidence="9" type="ORF">DES51_111120</name>
    <name evidence="8" type="ORF">MQE39_11515</name>
</gene>
<dbReference type="AlphaFoldDB" id="A0A2V2FXU0"/>
<dbReference type="GO" id="GO:0010181">
    <property type="term" value="F:FMN binding"/>
    <property type="evidence" value="ECO:0007669"/>
    <property type="project" value="InterPro"/>
</dbReference>
<evidence type="ECO:0000256" key="3">
    <source>
        <dbReference type="ARBA" id="ARBA00022630"/>
    </source>
</evidence>
<dbReference type="Proteomes" id="UP001276902">
    <property type="component" value="Unassembled WGS sequence"/>
</dbReference>
<feature type="chain" id="PRO_5043161613" evidence="6">
    <location>
        <begin position="24"/>
        <end position="166"/>
    </location>
</feature>
<evidence type="ECO:0000256" key="1">
    <source>
        <dbReference type="ARBA" id="ARBA00022448"/>
    </source>
</evidence>
<dbReference type="InterPro" id="IPR010209">
    <property type="entry name" value="Ion_transpt_RnfG/RsxG"/>
</dbReference>
<keyword evidence="3" id="KW-0285">Flavoprotein</keyword>
<dbReference type="InterPro" id="IPR007329">
    <property type="entry name" value="FMN-bd"/>
</dbReference>
<dbReference type="EMBL" id="JALDAW010000016">
    <property type="protein sequence ID" value="MDY5168741.1"/>
    <property type="molecule type" value="Genomic_DNA"/>
</dbReference>
<evidence type="ECO:0000256" key="6">
    <source>
        <dbReference type="SAM" id="SignalP"/>
    </source>
</evidence>
<keyword evidence="4" id="KW-0288">FMN</keyword>
<dbReference type="GeneID" id="94442384"/>
<dbReference type="OrthoDB" id="9787579at2"/>
<name>A0A2V2FXU0_9FIRM</name>
<keyword evidence="2" id="KW-0597">Phosphoprotein</keyword>
<reference evidence="9 10" key="1">
    <citation type="submission" date="2018-05" db="EMBL/GenBank/DDBJ databases">
        <title>Genomic Encyclopedia of Type Strains, Phase IV (KMG-IV): sequencing the most valuable type-strain genomes for metagenomic binning, comparative biology and taxonomic classification.</title>
        <authorList>
            <person name="Goeker M."/>
        </authorList>
    </citation>
    <scope>NUCLEOTIDE SEQUENCE [LARGE SCALE GENOMIC DNA]</scope>
    <source>
        <strain evidence="9 10">JC118</strain>
    </source>
</reference>
<dbReference type="GO" id="GO:0022900">
    <property type="term" value="P:electron transport chain"/>
    <property type="evidence" value="ECO:0007669"/>
    <property type="project" value="InterPro"/>
</dbReference>
<evidence type="ECO:0000259" key="7">
    <source>
        <dbReference type="SMART" id="SM00900"/>
    </source>
</evidence>
<reference evidence="8" key="2">
    <citation type="submission" date="2022-03" db="EMBL/GenBank/DDBJ databases">
        <title>First case of bacteraemia caused by Dielma fastidiosa in a patient hospitalised with diverticulitis.</title>
        <authorList>
            <person name="Forman-Ankjaer B."/>
            <person name="Hvid-Jensen F."/>
            <person name="Kobel C.M."/>
            <person name="Greve T."/>
        </authorList>
    </citation>
    <scope>NUCLEOTIDE SEQUENCE</scope>
    <source>
        <strain evidence="8">AUH_DF_2021</strain>
    </source>
</reference>
<dbReference type="SMART" id="SM00900">
    <property type="entry name" value="FMN_bind"/>
    <property type="match status" value="1"/>
</dbReference>
<dbReference type="STRING" id="1034346.GCA_000313565_03284"/>
<protein>
    <submittedName>
        <fullName evidence="9">Electron transport complex protein RnfG</fullName>
    </submittedName>
    <submittedName>
        <fullName evidence="8">FMN-binding protein</fullName>
    </submittedName>
</protein>
<keyword evidence="6" id="KW-0732">Signal</keyword>
<dbReference type="PANTHER" id="PTHR36118:SF1">
    <property type="entry name" value="ION-TRANSLOCATING OXIDOREDUCTASE COMPLEX SUBUNIT G"/>
    <property type="match status" value="1"/>
</dbReference>
<dbReference type="RefSeq" id="WP_022939562.1">
    <property type="nucleotide sequence ID" value="NZ_BAABZA010000003.1"/>
</dbReference>
<keyword evidence="5" id="KW-0249">Electron transport</keyword>
<evidence type="ECO:0000256" key="5">
    <source>
        <dbReference type="ARBA" id="ARBA00022982"/>
    </source>
</evidence>
<dbReference type="GO" id="GO:0005886">
    <property type="term" value="C:plasma membrane"/>
    <property type="evidence" value="ECO:0007669"/>
    <property type="project" value="InterPro"/>
</dbReference>
<evidence type="ECO:0000256" key="4">
    <source>
        <dbReference type="ARBA" id="ARBA00022643"/>
    </source>
</evidence>
<evidence type="ECO:0000313" key="9">
    <source>
        <dbReference type="EMBL" id="PXX77368.1"/>
    </source>
</evidence>
<dbReference type="Proteomes" id="UP000247612">
    <property type="component" value="Unassembled WGS sequence"/>
</dbReference>
<dbReference type="Pfam" id="PF04205">
    <property type="entry name" value="FMN_bind"/>
    <property type="match status" value="1"/>
</dbReference>
<organism evidence="9 10">
    <name type="scientific">Dielma fastidiosa</name>
    <dbReference type="NCBI Taxonomy" id="1034346"/>
    <lineage>
        <taxon>Bacteria</taxon>
        <taxon>Bacillati</taxon>
        <taxon>Bacillota</taxon>
        <taxon>Erysipelotrichia</taxon>
        <taxon>Erysipelotrichales</taxon>
        <taxon>Erysipelotrichaceae</taxon>
        <taxon>Dielma</taxon>
    </lineage>
</organism>
<evidence type="ECO:0000313" key="8">
    <source>
        <dbReference type="EMBL" id="MDY5168741.1"/>
    </source>
</evidence>
<evidence type="ECO:0000256" key="2">
    <source>
        <dbReference type="ARBA" id="ARBA00022553"/>
    </source>
</evidence>
<feature type="domain" description="FMN-binding" evidence="7">
    <location>
        <begin position="85"/>
        <end position="162"/>
    </location>
</feature>